<gene>
    <name evidence="1" type="ORF">JJE72_16780</name>
</gene>
<name>A0ABS1K679_9MICC</name>
<organism evidence="1 2">
    <name type="scientific">Sinomonas cellulolyticus</name>
    <dbReference type="NCBI Taxonomy" id="2801916"/>
    <lineage>
        <taxon>Bacteria</taxon>
        <taxon>Bacillati</taxon>
        <taxon>Actinomycetota</taxon>
        <taxon>Actinomycetes</taxon>
        <taxon>Micrococcales</taxon>
        <taxon>Micrococcaceae</taxon>
        <taxon>Sinomonas</taxon>
    </lineage>
</organism>
<evidence type="ECO:0000313" key="2">
    <source>
        <dbReference type="Proteomes" id="UP000639051"/>
    </source>
</evidence>
<proteinExistence type="predicted"/>
<reference evidence="1 2" key="1">
    <citation type="submission" date="2021-01" db="EMBL/GenBank/DDBJ databases">
        <title>Genome public.</title>
        <authorList>
            <person name="Liu C."/>
            <person name="Sun Q."/>
        </authorList>
    </citation>
    <scope>NUCLEOTIDE SEQUENCE [LARGE SCALE GENOMIC DNA]</scope>
    <source>
        <strain evidence="1 2">JC656</strain>
    </source>
</reference>
<sequence>MPECRVLHCPNSSSDVFTYNFAPLQQAPVCSAHLRRLMGGEMWLLDSRTHYLRMGADVPPKVVAHHVAKTFDGRNMIELDVETTHPQDGTRNLSLVLDPKSAEDLRKSLGLMLGKGEAQHH</sequence>
<dbReference type="EMBL" id="JAERRC010000045">
    <property type="protein sequence ID" value="MBL0707150.1"/>
    <property type="molecule type" value="Genomic_DNA"/>
</dbReference>
<protein>
    <submittedName>
        <fullName evidence="1">Uncharacterized protein</fullName>
    </submittedName>
</protein>
<dbReference type="RefSeq" id="WP_189695384.1">
    <property type="nucleotide sequence ID" value="NZ_BNCM01000033.1"/>
</dbReference>
<accession>A0ABS1K679</accession>
<evidence type="ECO:0000313" key="1">
    <source>
        <dbReference type="EMBL" id="MBL0707150.1"/>
    </source>
</evidence>
<comment type="caution">
    <text evidence="1">The sequence shown here is derived from an EMBL/GenBank/DDBJ whole genome shotgun (WGS) entry which is preliminary data.</text>
</comment>
<keyword evidence="2" id="KW-1185">Reference proteome</keyword>
<dbReference type="Proteomes" id="UP000639051">
    <property type="component" value="Unassembled WGS sequence"/>
</dbReference>